<evidence type="ECO:0000313" key="3">
    <source>
        <dbReference type="Proteomes" id="UP001194469"/>
    </source>
</evidence>
<name>A0ABS0J8T2_9BACT</name>
<sequence length="24" mass="1886">CASGAATKPGGCGGGNGGGCGCSG</sequence>
<reference evidence="2 3" key="1">
    <citation type="submission" date="2019-08" db="EMBL/GenBank/DDBJ databases">
        <authorList>
            <person name="Luo N."/>
        </authorList>
    </citation>
    <scope>NUCLEOTIDE SEQUENCE [LARGE SCALE GENOMIC DNA]</scope>
    <source>
        <strain evidence="2 3">NCIMB 9442</strain>
    </source>
</reference>
<feature type="compositionally biased region" description="Gly residues" evidence="1">
    <location>
        <begin position="10"/>
        <end position="24"/>
    </location>
</feature>
<evidence type="ECO:0000256" key="1">
    <source>
        <dbReference type="SAM" id="MobiDB-lite"/>
    </source>
</evidence>
<dbReference type="Proteomes" id="UP001194469">
    <property type="component" value="Unassembled WGS sequence"/>
</dbReference>
<feature type="region of interest" description="Disordered" evidence="1">
    <location>
        <begin position="1"/>
        <end position="24"/>
    </location>
</feature>
<accession>A0ABS0J8T2</accession>
<protein>
    <submittedName>
        <fullName evidence="2">Zinc ribbon domain-containing protein</fullName>
    </submittedName>
</protein>
<gene>
    <name evidence="2" type="ORF">FVW20_17835</name>
</gene>
<comment type="caution">
    <text evidence="2">The sequence shown here is derived from an EMBL/GenBank/DDBJ whole genome shotgun (WGS) entry which is preliminary data.</text>
</comment>
<dbReference type="EMBL" id="VRYY01000733">
    <property type="protein sequence ID" value="MBG3878809.1"/>
    <property type="molecule type" value="Genomic_DNA"/>
</dbReference>
<organism evidence="2 3">
    <name type="scientific">Nitratidesulfovibrio oxamicus</name>
    <dbReference type="NCBI Taxonomy" id="32016"/>
    <lineage>
        <taxon>Bacteria</taxon>
        <taxon>Pseudomonadati</taxon>
        <taxon>Thermodesulfobacteriota</taxon>
        <taxon>Desulfovibrionia</taxon>
        <taxon>Desulfovibrionales</taxon>
        <taxon>Desulfovibrionaceae</taxon>
        <taxon>Nitratidesulfovibrio</taxon>
    </lineage>
</organism>
<proteinExistence type="predicted"/>
<feature type="non-terminal residue" evidence="2">
    <location>
        <position position="1"/>
    </location>
</feature>
<evidence type="ECO:0000313" key="2">
    <source>
        <dbReference type="EMBL" id="MBG3878809.1"/>
    </source>
</evidence>
<keyword evidence="3" id="KW-1185">Reference proteome</keyword>